<dbReference type="GO" id="GO:0003700">
    <property type="term" value="F:DNA-binding transcription factor activity"/>
    <property type="evidence" value="ECO:0007669"/>
    <property type="project" value="InterPro"/>
</dbReference>
<evidence type="ECO:0000259" key="4">
    <source>
        <dbReference type="PROSITE" id="PS01124"/>
    </source>
</evidence>
<dbReference type="AlphaFoldDB" id="A0A1H0BQN6"/>
<accession>A0A1H0BQN6</accession>
<evidence type="ECO:0000256" key="2">
    <source>
        <dbReference type="ARBA" id="ARBA00023125"/>
    </source>
</evidence>
<keyword evidence="6" id="KW-1185">Reference proteome</keyword>
<protein>
    <submittedName>
        <fullName evidence="5">AraC-type DNA-binding protein</fullName>
    </submittedName>
</protein>
<dbReference type="RefSeq" id="WP_090238764.1">
    <property type="nucleotide sequence ID" value="NZ_FNHW01000005.1"/>
</dbReference>
<dbReference type="GO" id="GO:0043565">
    <property type="term" value="F:sequence-specific DNA binding"/>
    <property type="evidence" value="ECO:0007669"/>
    <property type="project" value="InterPro"/>
</dbReference>
<dbReference type="OrthoDB" id="506156at2"/>
<dbReference type="PROSITE" id="PS01124">
    <property type="entry name" value="HTH_ARAC_FAMILY_2"/>
    <property type="match status" value="1"/>
</dbReference>
<dbReference type="SMART" id="SM00342">
    <property type="entry name" value="HTH_ARAC"/>
    <property type="match status" value="1"/>
</dbReference>
<dbReference type="InterPro" id="IPR018060">
    <property type="entry name" value="HTH_AraC"/>
</dbReference>
<proteinExistence type="predicted"/>
<evidence type="ECO:0000313" key="5">
    <source>
        <dbReference type="EMBL" id="SDN47936.1"/>
    </source>
</evidence>
<evidence type="ECO:0000313" key="6">
    <source>
        <dbReference type="Proteomes" id="UP000199544"/>
    </source>
</evidence>
<dbReference type="Gene3D" id="1.10.10.60">
    <property type="entry name" value="Homeodomain-like"/>
    <property type="match status" value="2"/>
</dbReference>
<dbReference type="SUPFAM" id="SSF46689">
    <property type="entry name" value="Homeodomain-like"/>
    <property type="match status" value="2"/>
</dbReference>
<sequence length="210" mass="24650">MTPLDLQRESEILEINQVKTAEQFDELVLKVKKNTFYTMVVFLSANQSLPADWMLNKFTKTPYVVFIGIKEKKLLSIYNYLETVGIMSTVKSSDQKYDNLLPSIINYLHENIHDSSFNLLTVSNQFNISSSYLSKIFKKYYGIGFKQYLIRQRINKAKLMLQYGFSVTYTCEKVGYGDLTHFSKTFKKMEGISPLNYKKQFYLDKNEYEK</sequence>
<dbReference type="STRING" id="459525.SAMN04488137_4618"/>
<evidence type="ECO:0000256" key="1">
    <source>
        <dbReference type="ARBA" id="ARBA00023015"/>
    </source>
</evidence>
<dbReference type="PANTHER" id="PTHR43280">
    <property type="entry name" value="ARAC-FAMILY TRANSCRIPTIONAL REGULATOR"/>
    <property type="match status" value="1"/>
</dbReference>
<dbReference type="PANTHER" id="PTHR43280:SF2">
    <property type="entry name" value="HTH-TYPE TRANSCRIPTIONAL REGULATOR EXSA"/>
    <property type="match status" value="1"/>
</dbReference>
<dbReference type="InterPro" id="IPR009057">
    <property type="entry name" value="Homeodomain-like_sf"/>
</dbReference>
<reference evidence="6" key="1">
    <citation type="submission" date="2016-10" db="EMBL/GenBank/DDBJ databases">
        <authorList>
            <person name="Varghese N."/>
            <person name="Submissions S."/>
        </authorList>
    </citation>
    <scope>NUCLEOTIDE SEQUENCE [LARGE SCALE GENOMIC DNA]</scope>
    <source>
        <strain evidence="6">CGMCC 1.6854</strain>
    </source>
</reference>
<dbReference type="Proteomes" id="UP000199544">
    <property type="component" value="Unassembled WGS sequence"/>
</dbReference>
<organism evidence="5 6">
    <name type="scientific">Fictibacillus solisalsi</name>
    <dbReference type="NCBI Taxonomy" id="459525"/>
    <lineage>
        <taxon>Bacteria</taxon>
        <taxon>Bacillati</taxon>
        <taxon>Bacillota</taxon>
        <taxon>Bacilli</taxon>
        <taxon>Bacillales</taxon>
        <taxon>Fictibacillaceae</taxon>
        <taxon>Fictibacillus</taxon>
    </lineage>
</organism>
<feature type="domain" description="HTH araC/xylS-type" evidence="4">
    <location>
        <begin position="102"/>
        <end position="200"/>
    </location>
</feature>
<evidence type="ECO:0000256" key="3">
    <source>
        <dbReference type="ARBA" id="ARBA00023163"/>
    </source>
</evidence>
<keyword evidence="3" id="KW-0804">Transcription</keyword>
<dbReference type="PROSITE" id="PS00041">
    <property type="entry name" value="HTH_ARAC_FAMILY_1"/>
    <property type="match status" value="1"/>
</dbReference>
<name>A0A1H0BQN6_9BACL</name>
<keyword evidence="1" id="KW-0805">Transcription regulation</keyword>
<dbReference type="InterPro" id="IPR018062">
    <property type="entry name" value="HTH_AraC-typ_CS"/>
</dbReference>
<dbReference type="Pfam" id="PF12833">
    <property type="entry name" value="HTH_18"/>
    <property type="match status" value="1"/>
</dbReference>
<gene>
    <name evidence="5" type="ORF">SAMN04488137_4618</name>
</gene>
<keyword evidence="2 5" id="KW-0238">DNA-binding</keyword>
<dbReference type="EMBL" id="FNHW01000005">
    <property type="protein sequence ID" value="SDN47936.1"/>
    <property type="molecule type" value="Genomic_DNA"/>
</dbReference>